<dbReference type="PANTHER" id="PTHR43308">
    <property type="entry name" value="OUTER MEMBRANE PROTEIN ALPHA-RELATED"/>
    <property type="match status" value="1"/>
</dbReference>
<dbReference type="Gene3D" id="1.10.530.10">
    <property type="match status" value="1"/>
</dbReference>
<organism evidence="4 5">
    <name type="scientific">Peribacillus huizhouensis</name>
    <dbReference type="NCBI Taxonomy" id="1501239"/>
    <lineage>
        <taxon>Bacteria</taxon>
        <taxon>Bacillati</taxon>
        <taxon>Bacillota</taxon>
        <taxon>Bacilli</taxon>
        <taxon>Bacillales</taxon>
        <taxon>Bacillaceae</taxon>
        <taxon>Peribacillus</taxon>
    </lineage>
</organism>
<dbReference type="InterPro" id="IPR002901">
    <property type="entry name" value="MGlyc_endo_b_GlcNAc-like_dom"/>
</dbReference>
<name>A0ABR6CSX5_9BACI</name>
<accession>A0ABR6CSX5</accession>
<evidence type="ECO:0000313" key="5">
    <source>
        <dbReference type="Proteomes" id="UP000626697"/>
    </source>
</evidence>
<gene>
    <name evidence="4" type="ORF">HNP81_003123</name>
</gene>
<evidence type="ECO:0000259" key="3">
    <source>
        <dbReference type="PROSITE" id="PS51272"/>
    </source>
</evidence>
<feature type="chain" id="PRO_5047169460" evidence="2">
    <location>
        <begin position="26"/>
        <end position="674"/>
    </location>
</feature>
<protein>
    <submittedName>
        <fullName evidence="4">Flagellum-specific peptidoglycan hydrolase FlgJ</fullName>
    </submittedName>
</protein>
<evidence type="ECO:0000313" key="4">
    <source>
        <dbReference type="EMBL" id="MBA9027831.1"/>
    </source>
</evidence>
<feature type="domain" description="SLH" evidence="3">
    <location>
        <begin position="144"/>
        <end position="216"/>
    </location>
</feature>
<proteinExistence type="predicted"/>
<evidence type="ECO:0000256" key="2">
    <source>
        <dbReference type="SAM" id="SignalP"/>
    </source>
</evidence>
<dbReference type="GO" id="GO:0016787">
    <property type="term" value="F:hydrolase activity"/>
    <property type="evidence" value="ECO:0007669"/>
    <property type="project" value="UniProtKB-KW"/>
</dbReference>
<dbReference type="PROSITE" id="PS51272">
    <property type="entry name" value="SLH"/>
    <property type="match status" value="3"/>
</dbReference>
<keyword evidence="5" id="KW-1185">Reference proteome</keyword>
<feature type="domain" description="SLH" evidence="3">
    <location>
        <begin position="21"/>
        <end position="78"/>
    </location>
</feature>
<evidence type="ECO:0000256" key="1">
    <source>
        <dbReference type="ARBA" id="ARBA00022729"/>
    </source>
</evidence>
<dbReference type="InterPro" id="IPR051465">
    <property type="entry name" value="Cell_Envelope_Struct_Comp"/>
</dbReference>
<dbReference type="RefSeq" id="WP_182503169.1">
    <property type="nucleotide sequence ID" value="NZ_JACJHX010000010.1"/>
</dbReference>
<reference evidence="4 5" key="1">
    <citation type="submission" date="2020-08" db="EMBL/GenBank/DDBJ databases">
        <title>Genomic Encyclopedia of Type Strains, Phase IV (KMG-IV): sequencing the most valuable type-strain genomes for metagenomic binning, comparative biology and taxonomic classification.</title>
        <authorList>
            <person name="Goeker M."/>
        </authorList>
    </citation>
    <scope>NUCLEOTIDE SEQUENCE [LARGE SCALE GENOMIC DNA]</scope>
    <source>
        <strain evidence="4 5">DSM 105481</strain>
    </source>
</reference>
<dbReference type="Pfam" id="PF01832">
    <property type="entry name" value="Glucosaminidase"/>
    <property type="match status" value="1"/>
</dbReference>
<feature type="signal peptide" evidence="2">
    <location>
        <begin position="1"/>
        <end position="25"/>
    </location>
</feature>
<dbReference type="EMBL" id="JACJHX010000010">
    <property type="protein sequence ID" value="MBA9027831.1"/>
    <property type="molecule type" value="Genomic_DNA"/>
</dbReference>
<keyword evidence="1 2" id="KW-0732">Signal</keyword>
<feature type="domain" description="SLH" evidence="3">
    <location>
        <begin position="79"/>
        <end position="142"/>
    </location>
</feature>
<comment type="caution">
    <text evidence="4">The sequence shown here is derived from an EMBL/GenBank/DDBJ whole genome shotgun (WGS) entry which is preliminary data.</text>
</comment>
<dbReference type="SMART" id="SM00047">
    <property type="entry name" value="LYZ2"/>
    <property type="match status" value="1"/>
</dbReference>
<keyword evidence="4" id="KW-0378">Hydrolase</keyword>
<dbReference type="Pfam" id="PF00395">
    <property type="entry name" value="SLH"/>
    <property type="match status" value="2"/>
</dbReference>
<sequence length="674" mass="74232">MKKVMGILLSLLLVVSFLPINQAKAADDLTNHSLEFEMREMIKQGVLYGYKNGKYAPNEDVSRAQFAAFISRALKLTGGTTQFSDVPANAPLASEINAAVEAGIITGYQNGKFGPNDTITREQAANMIDKSLSFLKVPREKGSLNFTDADLITSSISRAAIASMVSQNIILGIPNYTNGKPNGSFRFDPKGTTTRAQAAAFIYRMLTAAENYENETDPEPSPDQDSFKIATIDAKGSITEGTKNYSTLDEADRAITNNANQVITYNGKIVKMTNGIVVASPSVEQNTTIIYESNLKTIIMPVDAGANGSPPTELEYVTSDESKITVKVAGRTGYVKHNNAYLLPSQMVGDNRSYYSVNANRELVHYIYDNNKKSYVSYATGVAPSFLKAGVKYISWDGNTFKTTSGTVVGTAYQYFNMLSVRAETKYTATELDAFITQRLAELEALYVSDPKKYVNFKDATKISKLIGIGSQLKEIEKTYHINALLILGMAIHESNYGLSPHAQNLNNLFGIRVFDSNPLDGEKYASVYDSMLSLVTNYLNKNYVPIPENGNILYHNGASPGNKFRGINVRYASDPYWGQKVAGHMYRIDQALGGKDFINNPTPYTIGLTTQWVNVREGAGTSFAMQFKYPSEGYPLIIVGTVNTNWYKVLSDSNNTEFSYLHTDYVNKVNIAK</sequence>
<dbReference type="Proteomes" id="UP000626697">
    <property type="component" value="Unassembled WGS sequence"/>
</dbReference>
<dbReference type="InterPro" id="IPR001119">
    <property type="entry name" value="SLH_dom"/>
</dbReference>